<reference evidence="1 2" key="1">
    <citation type="submission" date="2016-11" db="EMBL/GenBank/DDBJ databases">
        <title>Paenibacillus species isolates.</title>
        <authorList>
            <person name="Beno S.M."/>
        </authorList>
    </citation>
    <scope>NUCLEOTIDE SEQUENCE [LARGE SCALE GENOMIC DNA]</scope>
    <source>
        <strain evidence="1 2">FSL F4-0100</strain>
    </source>
</reference>
<accession>A0A1R1AM78</accession>
<organism evidence="1 2">
    <name type="scientific">Paenibacillus lautus</name>
    <name type="common">Bacillus lautus</name>
    <dbReference type="NCBI Taxonomy" id="1401"/>
    <lineage>
        <taxon>Bacteria</taxon>
        <taxon>Bacillati</taxon>
        <taxon>Bacillota</taxon>
        <taxon>Bacilli</taxon>
        <taxon>Bacillales</taxon>
        <taxon>Paenibacillaceae</taxon>
        <taxon>Paenibacillus</taxon>
    </lineage>
</organism>
<dbReference type="AlphaFoldDB" id="A0A1R1AM78"/>
<proteinExistence type="predicted"/>
<protein>
    <submittedName>
        <fullName evidence="1">Uncharacterized protein</fullName>
    </submittedName>
</protein>
<dbReference type="STRING" id="1401.BK123_32345"/>
<comment type="caution">
    <text evidence="1">The sequence shown here is derived from an EMBL/GenBank/DDBJ whole genome shotgun (WGS) entry which is preliminary data.</text>
</comment>
<dbReference type="EMBL" id="MRTF01000020">
    <property type="protein sequence ID" value="OME86497.1"/>
    <property type="molecule type" value="Genomic_DNA"/>
</dbReference>
<dbReference type="Proteomes" id="UP000187074">
    <property type="component" value="Unassembled WGS sequence"/>
</dbReference>
<gene>
    <name evidence="1" type="ORF">BK123_32345</name>
</gene>
<sequence length="59" mass="6564">MWGVGGAGTYSISGNTITLKFADGKTERFVFFVQPGKDGKPISQYIQIGDRNFYVDNDR</sequence>
<evidence type="ECO:0000313" key="2">
    <source>
        <dbReference type="Proteomes" id="UP000187074"/>
    </source>
</evidence>
<name>A0A1R1AM78_PAELA</name>
<evidence type="ECO:0000313" key="1">
    <source>
        <dbReference type="EMBL" id="OME86497.1"/>
    </source>
</evidence>